<gene>
    <name evidence="3" type="ordered locus">XC_0047</name>
</gene>
<dbReference type="Proteomes" id="UP000000420">
    <property type="component" value="Chromosome"/>
</dbReference>
<name>A0A0H2X2C7_XANC8</name>
<evidence type="ECO:0000313" key="3">
    <source>
        <dbReference type="EMBL" id="AAY47139.1"/>
    </source>
</evidence>
<evidence type="ECO:0008006" key="5">
    <source>
        <dbReference type="Google" id="ProtNLM"/>
    </source>
</evidence>
<evidence type="ECO:0000313" key="4">
    <source>
        <dbReference type="Proteomes" id="UP000000420"/>
    </source>
</evidence>
<sequence>MIQTASPLLCLRTALLLAIAALAGPSLIATVSASEPSSASHPLALAVVPAAPAIPVPPASAASPIAPAAIAPTVPLAPVAPTGPSAAAPATPRASANAACGKTAAITQDEGDAYVLVHGEQQVMHGSRSDLQTARAYAGNGQRVLWFRADGVQYLVRDPALMHRLSAAHVRSRQLADAQATLAARQQEVGERQAALAAQLSAQTEPRALQASTRMPPAAASASSQQGAMPDALQALVKEQRALADRQAALATKQAGASKLATREALKVLREALARGLVTRVSG</sequence>
<dbReference type="HOGENOM" id="CLU_986767_0_0_6"/>
<keyword evidence="2" id="KW-0732">Signal</keyword>
<dbReference type="EMBL" id="CP000050">
    <property type="protein sequence ID" value="AAY47139.1"/>
    <property type="molecule type" value="Genomic_DNA"/>
</dbReference>
<organism evidence="3 4">
    <name type="scientific">Xanthomonas campestris pv. campestris (strain 8004)</name>
    <dbReference type="NCBI Taxonomy" id="314565"/>
    <lineage>
        <taxon>Bacteria</taxon>
        <taxon>Pseudomonadati</taxon>
        <taxon>Pseudomonadota</taxon>
        <taxon>Gammaproteobacteria</taxon>
        <taxon>Lysobacterales</taxon>
        <taxon>Lysobacteraceae</taxon>
        <taxon>Xanthomonas</taxon>
    </lineage>
</organism>
<reference evidence="3 4" key="1">
    <citation type="journal article" date="2005" name="Genome Res.">
        <title>Comparative and functional genomic analyses of the pathogenicity of phytopathogen Xanthomonas campestris pv. campestris.</title>
        <authorList>
            <person name="Qian W."/>
            <person name="Jia Y."/>
            <person name="Ren S.X."/>
            <person name="He Y.Q."/>
            <person name="Feng J.X."/>
            <person name="Lu L.F."/>
            <person name="Sun Q."/>
            <person name="Ying G."/>
            <person name="Tang D.J."/>
            <person name="Tang H."/>
            <person name="Wu W."/>
            <person name="Hao P."/>
            <person name="Wang L."/>
            <person name="Jiang B.L."/>
            <person name="Zeng S."/>
            <person name="Gu W.Y."/>
            <person name="Lu G."/>
            <person name="Rong L."/>
            <person name="Tian Y."/>
            <person name="Yao Z."/>
            <person name="Fu G."/>
            <person name="Chen B."/>
            <person name="Fang R."/>
            <person name="Qiang B."/>
            <person name="Chen Z."/>
            <person name="Zhao G.P."/>
            <person name="Tang J.L."/>
            <person name="He C."/>
        </authorList>
    </citation>
    <scope>NUCLEOTIDE SEQUENCE [LARGE SCALE GENOMIC DNA]</scope>
    <source>
        <strain evidence="3 4">8004</strain>
    </source>
</reference>
<feature type="chain" id="PRO_5002601358" description="Secreted protein" evidence="2">
    <location>
        <begin position="24"/>
        <end position="283"/>
    </location>
</feature>
<proteinExistence type="predicted"/>
<dbReference type="AlphaFoldDB" id="A0A0H2X2C7"/>
<evidence type="ECO:0000256" key="1">
    <source>
        <dbReference type="SAM" id="MobiDB-lite"/>
    </source>
</evidence>
<dbReference type="KEGG" id="xcb:XC_0047"/>
<feature type="signal peptide" evidence="2">
    <location>
        <begin position="1"/>
        <end position="23"/>
    </location>
</feature>
<accession>A0A0H2X2C7</accession>
<evidence type="ECO:0000256" key="2">
    <source>
        <dbReference type="SAM" id="SignalP"/>
    </source>
</evidence>
<feature type="region of interest" description="Disordered" evidence="1">
    <location>
        <begin position="205"/>
        <end position="227"/>
    </location>
</feature>
<protein>
    <recommendedName>
        <fullName evidence="5">Secreted protein</fullName>
    </recommendedName>
</protein>